<dbReference type="PANTHER" id="PTHR47723:SF21">
    <property type="entry name" value="POLYNUCLEOTIDYL TRANSFERASE, RIBONUCLEASE H-LIKE SUPERFAMILY PROTEIN"/>
    <property type="match status" value="1"/>
</dbReference>
<dbReference type="InterPro" id="IPR053151">
    <property type="entry name" value="RNase_H-like"/>
</dbReference>
<protein>
    <recommendedName>
        <fullName evidence="3">RNase H type-1 domain-containing protein</fullName>
    </recommendedName>
</protein>
<dbReference type="Gramene" id="QL05p007142:mrna">
    <property type="protein sequence ID" value="QL05p007142:mrna"/>
    <property type="gene ID" value="QL05p007142"/>
</dbReference>
<organism evidence="1 2">
    <name type="scientific">Quercus lobata</name>
    <name type="common">Valley oak</name>
    <dbReference type="NCBI Taxonomy" id="97700"/>
    <lineage>
        <taxon>Eukaryota</taxon>
        <taxon>Viridiplantae</taxon>
        <taxon>Streptophyta</taxon>
        <taxon>Embryophyta</taxon>
        <taxon>Tracheophyta</taxon>
        <taxon>Spermatophyta</taxon>
        <taxon>Magnoliopsida</taxon>
        <taxon>eudicotyledons</taxon>
        <taxon>Gunneridae</taxon>
        <taxon>Pentapetalae</taxon>
        <taxon>rosids</taxon>
        <taxon>fabids</taxon>
        <taxon>Fagales</taxon>
        <taxon>Fagaceae</taxon>
        <taxon>Quercus</taxon>
    </lineage>
</organism>
<evidence type="ECO:0000313" key="1">
    <source>
        <dbReference type="EnsemblPlants" id="QL05p007142:mrna"/>
    </source>
</evidence>
<dbReference type="Proteomes" id="UP000594261">
    <property type="component" value="Chromosome 5"/>
</dbReference>
<dbReference type="EnsemblPlants" id="QL05p007142:mrna">
    <property type="protein sequence ID" value="QL05p007142:mrna"/>
    <property type="gene ID" value="QL05p007142"/>
</dbReference>
<dbReference type="EMBL" id="LRBV02000005">
    <property type="status" value="NOT_ANNOTATED_CDS"/>
    <property type="molecule type" value="Genomic_DNA"/>
</dbReference>
<reference evidence="1 2" key="1">
    <citation type="journal article" date="2016" name="G3 (Bethesda)">
        <title>First Draft Assembly and Annotation of the Genome of a California Endemic Oak Quercus lobata Nee (Fagaceae).</title>
        <authorList>
            <person name="Sork V.L."/>
            <person name="Fitz-Gibbon S.T."/>
            <person name="Puiu D."/>
            <person name="Crepeau M."/>
            <person name="Gugger P.F."/>
            <person name="Sherman R."/>
            <person name="Stevens K."/>
            <person name="Langley C.H."/>
            <person name="Pellegrini M."/>
            <person name="Salzberg S.L."/>
        </authorList>
    </citation>
    <scope>NUCLEOTIDE SEQUENCE [LARGE SCALE GENOMIC DNA]</scope>
    <source>
        <strain evidence="1 2">cv. SW786</strain>
    </source>
</reference>
<keyword evidence="2" id="KW-1185">Reference proteome</keyword>
<sequence>MVGSISELIEIYDNLQQEHPSGSFGVYPPSSEFAVKSAYNAIRCSNLPSHPIFSTSNWKSLWTMKIQARLKNLDRKHIFKLYMEHKEKGWKPPPKNWVKLNFDAAIRVDKTIIALIARNEKRKLLLVRTEQFKPSNPLLEEAKAALFVVKKYVKEGFNNIVIEGDPWNFIDWLRSPYAILH</sequence>
<evidence type="ECO:0000313" key="2">
    <source>
        <dbReference type="Proteomes" id="UP000594261"/>
    </source>
</evidence>
<name>A0A7N2LLL8_QUELO</name>
<proteinExistence type="predicted"/>
<dbReference type="AlphaFoldDB" id="A0A7N2LLL8"/>
<evidence type="ECO:0008006" key="3">
    <source>
        <dbReference type="Google" id="ProtNLM"/>
    </source>
</evidence>
<accession>A0A7N2LLL8</accession>
<dbReference type="InParanoid" id="A0A7N2LLL8"/>
<dbReference type="PANTHER" id="PTHR47723">
    <property type="entry name" value="OS05G0353850 PROTEIN"/>
    <property type="match status" value="1"/>
</dbReference>
<reference evidence="1" key="2">
    <citation type="submission" date="2021-01" db="UniProtKB">
        <authorList>
            <consortium name="EnsemblPlants"/>
        </authorList>
    </citation>
    <scope>IDENTIFICATION</scope>
</reference>